<feature type="domain" description="Haem-binding" evidence="1">
    <location>
        <begin position="10"/>
        <end position="146"/>
    </location>
</feature>
<evidence type="ECO:0000259" key="1">
    <source>
        <dbReference type="SMART" id="SM01235"/>
    </source>
</evidence>
<evidence type="ECO:0000313" key="5">
    <source>
        <dbReference type="Proteomes" id="UP000651837"/>
    </source>
</evidence>
<sequence length="164" mass="19481">MVRKVLIVLLILLVIIQFFRPERNESNDLTYDISKKYEVPAEVNELLKVSCNDCHSNKTEYPWYANVQPVAWWLNEHVVDGKKHLNYSEFTKKPLFVQNHKLEETIEMVEKKEMPLASYTYFGLHPQANLTDEQREMIIDWAKAQMRYLKETYPADSLAFPKRD</sequence>
<gene>
    <name evidence="2" type="ORF">HZY62_16655</name>
    <name evidence="3" type="ORF">LX92_03654</name>
</gene>
<dbReference type="Proteomes" id="UP000245667">
    <property type="component" value="Unassembled WGS sequence"/>
</dbReference>
<dbReference type="Proteomes" id="UP000651837">
    <property type="component" value="Unassembled WGS sequence"/>
</dbReference>
<dbReference type="EMBL" id="QGGQ01000011">
    <property type="protein sequence ID" value="PWK21503.1"/>
    <property type="molecule type" value="Genomic_DNA"/>
</dbReference>
<reference evidence="2 5" key="2">
    <citation type="submission" date="2020-07" db="EMBL/GenBank/DDBJ databases">
        <title>The draft genome sequence of Maribacter polysiphoniae KCTC 22021.</title>
        <authorList>
            <person name="Mu L."/>
        </authorList>
    </citation>
    <scope>NUCLEOTIDE SEQUENCE [LARGE SCALE GENOMIC DNA]</scope>
    <source>
        <strain evidence="2 5">KCTC 22021</strain>
    </source>
</reference>
<dbReference type="AlphaFoldDB" id="A0A316DY98"/>
<organism evidence="3 4">
    <name type="scientific">Maribacter polysiphoniae</name>
    <dbReference type="NCBI Taxonomy" id="429344"/>
    <lineage>
        <taxon>Bacteria</taxon>
        <taxon>Pseudomonadati</taxon>
        <taxon>Bacteroidota</taxon>
        <taxon>Flavobacteriia</taxon>
        <taxon>Flavobacteriales</taxon>
        <taxon>Flavobacteriaceae</taxon>
        <taxon>Maribacter</taxon>
    </lineage>
</organism>
<dbReference type="Pfam" id="PF14376">
    <property type="entry name" value="Haem_bd"/>
    <property type="match status" value="1"/>
</dbReference>
<dbReference type="RefSeq" id="WP_109653648.1">
    <property type="nucleotide sequence ID" value="NZ_JACWLN010000009.1"/>
</dbReference>
<evidence type="ECO:0000313" key="3">
    <source>
        <dbReference type="EMBL" id="PWK21503.1"/>
    </source>
</evidence>
<evidence type="ECO:0000313" key="2">
    <source>
        <dbReference type="EMBL" id="MBD1262233.1"/>
    </source>
</evidence>
<keyword evidence="5" id="KW-1185">Reference proteome</keyword>
<dbReference type="EMBL" id="JACWLN010000009">
    <property type="protein sequence ID" value="MBD1262233.1"/>
    <property type="molecule type" value="Genomic_DNA"/>
</dbReference>
<accession>A0A316DY98</accession>
<comment type="caution">
    <text evidence="3">The sequence shown here is derived from an EMBL/GenBank/DDBJ whole genome shotgun (WGS) entry which is preliminary data.</text>
</comment>
<evidence type="ECO:0000313" key="4">
    <source>
        <dbReference type="Proteomes" id="UP000245667"/>
    </source>
</evidence>
<name>A0A316DY98_9FLAO</name>
<protein>
    <submittedName>
        <fullName evidence="2">Heme-binding domain-containing protein</fullName>
    </submittedName>
    <submittedName>
        <fullName evidence="3">Heme-binding protein</fullName>
    </submittedName>
</protein>
<dbReference type="InterPro" id="IPR025992">
    <property type="entry name" value="Haem-bd"/>
</dbReference>
<dbReference type="OrthoDB" id="196738at2"/>
<reference evidence="3 4" key="1">
    <citation type="submission" date="2018-05" db="EMBL/GenBank/DDBJ databases">
        <title>Genomic Encyclopedia of Archaeal and Bacterial Type Strains, Phase II (KMG-II): from individual species to whole genera.</title>
        <authorList>
            <person name="Goeker M."/>
        </authorList>
    </citation>
    <scope>NUCLEOTIDE SEQUENCE [LARGE SCALE GENOMIC DNA]</scope>
    <source>
        <strain evidence="3 4">DSM 23514</strain>
    </source>
</reference>
<dbReference type="SMART" id="SM01235">
    <property type="entry name" value="Haem_bd"/>
    <property type="match status" value="1"/>
</dbReference>
<proteinExistence type="predicted"/>